<dbReference type="AlphaFoldDB" id="A0A1Y3BNH2"/>
<keyword evidence="3" id="KW-1185">Reference proteome</keyword>
<dbReference type="InterPro" id="IPR043957">
    <property type="entry name" value="Vanin_C"/>
</dbReference>
<feature type="domain" description="Vanin C-terminal" evidence="1">
    <location>
        <begin position="13"/>
        <end position="166"/>
    </location>
</feature>
<dbReference type="Pfam" id="PF19018">
    <property type="entry name" value="Vanin_C"/>
    <property type="match status" value="1"/>
</dbReference>
<name>A0A1Y3BNH2_EURMA</name>
<evidence type="ECO:0000313" key="3">
    <source>
        <dbReference type="Proteomes" id="UP000194236"/>
    </source>
</evidence>
<evidence type="ECO:0000313" key="2">
    <source>
        <dbReference type="EMBL" id="OTF81637.1"/>
    </source>
</evidence>
<organism evidence="2 3">
    <name type="scientific">Euroglyphus maynei</name>
    <name type="common">Mayne's house dust mite</name>
    <dbReference type="NCBI Taxonomy" id="6958"/>
    <lineage>
        <taxon>Eukaryota</taxon>
        <taxon>Metazoa</taxon>
        <taxon>Ecdysozoa</taxon>
        <taxon>Arthropoda</taxon>
        <taxon>Chelicerata</taxon>
        <taxon>Arachnida</taxon>
        <taxon>Acari</taxon>
        <taxon>Acariformes</taxon>
        <taxon>Sarcoptiformes</taxon>
        <taxon>Astigmata</taxon>
        <taxon>Psoroptidia</taxon>
        <taxon>Analgoidea</taxon>
        <taxon>Pyroglyphidae</taxon>
        <taxon>Pyroglyphinae</taxon>
        <taxon>Euroglyphus</taxon>
    </lineage>
</organism>
<accession>A0A1Y3BNH2</accession>
<sequence>MINTNVMMKALEIGQEEIELEHNGVKCHLKFDGNLNPLTKDAQYFLIGSNRSRANPSYEWGEEFCALVYCIKNIDDGTCEKYSTNQLPLFYHVNLTAEFDLKTVVYPSVLEYQNRLIPMDNAWTFSSKIQGTKKIHELVFGNFDSVGKLYRPLSTLSIYGRAYERDPIYQQKPAD</sequence>
<dbReference type="Proteomes" id="UP000194236">
    <property type="component" value="Unassembled WGS sequence"/>
</dbReference>
<dbReference type="EMBL" id="MUJZ01012551">
    <property type="protein sequence ID" value="OTF81637.1"/>
    <property type="molecule type" value="Genomic_DNA"/>
</dbReference>
<dbReference type="OrthoDB" id="6419659at2759"/>
<gene>
    <name evidence="2" type="ORF">BLA29_009052</name>
</gene>
<proteinExistence type="predicted"/>
<comment type="caution">
    <text evidence="2">The sequence shown here is derived from an EMBL/GenBank/DDBJ whole genome shotgun (WGS) entry which is preliminary data.</text>
</comment>
<reference evidence="2 3" key="1">
    <citation type="submission" date="2017-03" db="EMBL/GenBank/DDBJ databases">
        <title>Genome Survey of Euroglyphus maynei.</title>
        <authorList>
            <person name="Arlian L.G."/>
            <person name="Morgan M.S."/>
            <person name="Rider S.D."/>
        </authorList>
    </citation>
    <scope>NUCLEOTIDE SEQUENCE [LARGE SCALE GENOMIC DNA]</scope>
    <source>
        <strain evidence="2">Arlian Lab</strain>
        <tissue evidence="2">Whole body</tissue>
    </source>
</reference>
<evidence type="ECO:0000259" key="1">
    <source>
        <dbReference type="Pfam" id="PF19018"/>
    </source>
</evidence>
<protein>
    <recommendedName>
        <fullName evidence="1">Vanin C-terminal domain-containing protein</fullName>
    </recommendedName>
</protein>